<evidence type="ECO:0000256" key="4">
    <source>
        <dbReference type="ARBA" id="ARBA00022737"/>
    </source>
</evidence>
<feature type="domain" description="C2H2-type" evidence="14">
    <location>
        <begin position="1145"/>
        <end position="1172"/>
    </location>
</feature>
<feature type="compositionally biased region" description="Basic and acidic residues" evidence="13">
    <location>
        <begin position="661"/>
        <end position="674"/>
    </location>
</feature>
<dbReference type="GO" id="GO:0035107">
    <property type="term" value="P:appendage morphogenesis"/>
    <property type="evidence" value="ECO:0007669"/>
    <property type="project" value="UniProtKB-ARBA"/>
</dbReference>
<dbReference type="FunFam" id="3.30.160.60:FF:002381">
    <property type="entry name" value="Putative spalt protein"/>
    <property type="match status" value="1"/>
</dbReference>
<feature type="region of interest" description="Disordered" evidence="13">
    <location>
        <begin position="1"/>
        <end position="67"/>
    </location>
</feature>
<dbReference type="InterPro" id="IPR051565">
    <property type="entry name" value="Sal_C2H2-zinc-finger"/>
</dbReference>
<dbReference type="GO" id="GO:0061061">
    <property type="term" value="P:muscle structure development"/>
    <property type="evidence" value="ECO:0007669"/>
    <property type="project" value="UniProtKB-ARBA"/>
</dbReference>
<feature type="compositionally biased region" description="Basic and acidic residues" evidence="13">
    <location>
        <begin position="7"/>
        <end position="19"/>
    </location>
</feature>
<keyword evidence="7" id="KW-0805">Transcription regulation</keyword>
<feature type="domain" description="C2H2-type" evidence="14">
    <location>
        <begin position="862"/>
        <end position="889"/>
    </location>
</feature>
<dbReference type="FunFam" id="3.30.160.60:FF:000341">
    <property type="entry name" value="Spalt-like transcription factor 1"/>
    <property type="match status" value="1"/>
</dbReference>
<feature type="region of interest" description="Disordered" evidence="13">
    <location>
        <begin position="524"/>
        <end position="596"/>
    </location>
</feature>
<feature type="compositionally biased region" description="Basic and acidic residues" evidence="13">
    <location>
        <begin position="977"/>
        <end position="990"/>
    </location>
</feature>
<dbReference type="Pfam" id="PF12874">
    <property type="entry name" value="zf-met"/>
    <property type="match status" value="2"/>
</dbReference>
<dbReference type="SUPFAM" id="SSF57667">
    <property type="entry name" value="beta-beta-alpha zinc fingers"/>
    <property type="match status" value="4"/>
</dbReference>
<feature type="domain" description="C2H2-type" evidence="14">
    <location>
        <begin position="830"/>
        <end position="857"/>
    </location>
</feature>
<evidence type="ECO:0000256" key="3">
    <source>
        <dbReference type="ARBA" id="ARBA00022723"/>
    </source>
</evidence>
<evidence type="ECO:0000256" key="9">
    <source>
        <dbReference type="ARBA" id="ARBA00023163"/>
    </source>
</evidence>
<evidence type="ECO:0000256" key="10">
    <source>
        <dbReference type="ARBA" id="ARBA00023242"/>
    </source>
</evidence>
<evidence type="ECO:0000256" key="8">
    <source>
        <dbReference type="ARBA" id="ARBA00023125"/>
    </source>
</evidence>
<comment type="similarity">
    <text evidence="11">Belongs to the sal C2H2-type zinc-finger protein family.</text>
</comment>
<dbReference type="Pfam" id="PF00096">
    <property type="entry name" value="zf-C2H2"/>
    <property type="match status" value="2"/>
</dbReference>
<feature type="compositionally biased region" description="Polar residues" evidence="13">
    <location>
        <begin position="995"/>
        <end position="1009"/>
    </location>
</feature>
<feature type="region of interest" description="Disordered" evidence="13">
    <location>
        <begin position="228"/>
        <end position="303"/>
    </location>
</feature>
<dbReference type="FunFam" id="3.30.160.60:FF:000025">
    <property type="entry name" value="Spalt-like transcription factor 1"/>
    <property type="match status" value="1"/>
</dbReference>
<keyword evidence="5 12" id="KW-0863">Zinc-finger</keyword>
<dbReference type="OrthoDB" id="8749569at2759"/>
<feature type="domain" description="C2H2-type" evidence="14">
    <location>
        <begin position="1117"/>
        <end position="1144"/>
    </location>
</feature>
<dbReference type="GO" id="GO:0000978">
    <property type="term" value="F:RNA polymerase II cis-regulatory region sequence-specific DNA binding"/>
    <property type="evidence" value="ECO:0007669"/>
    <property type="project" value="TreeGrafter"/>
</dbReference>
<evidence type="ECO:0000256" key="5">
    <source>
        <dbReference type="ARBA" id="ARBA00022771"/>
    </source>
</evidence>
<comment type="subcellular location">
    <subcellularLocation>
        <location evidence="1">Nucleus</location>
    </subcellularLocation>
</comment>
<dbReference type="EMBL" id="SEYY01000974">
    <property type="protein sequence ID" value="KAB7506152.1"/>
    <property type="molecule type" value="Genomic_DNA"/>
</dbReference>
<keyword evidence="2" id="KW-0597">Phosphoprotein</keyword>
<feature type="compositionally biased region" description="Basic and acidic residues" evidence="13">
    <location>
        <begin position="535"/>
        <end position="549"/>
    </location>
</feature>
<dbReference type="PROSITE" id="PS00028">
    <property type="entry name" value="ZINC_FINGER_C2H2_1"/>
    <property type="match status" value="7"/>
</dbReference>
<dbReference type="Pfam" id="PF13894">
    <property type="entry name" value="zf-C2H2_4"/>
    <property type="match status" value="2"/>
</dbReference>
<accession>A0A5N5THX6</accession>
<dbReference type="GO" id="GO:0048513">
    <property type="term" value="P:animal organ development"/>
    <property type="evidence" value="ECO:0007669"/>
    <property type="project" value="UniProtKB-ARBA"/>
</dbReference>
<feature type="compositionally biased region" description="Basic and acidic residues" evidence="13">
    <location>
        <begin position="32"/>
        <end position="53"/>
    </location>
</feature>
<feature type="compositionally biased region" description="Polar residues" evidence="13">
    <location>
        <begin position="681"/>
        <end position="690"/>
    </location>
</feature>
<dbReference type="FunFam" id="3.30.160.60:FF:000215">
    <property type="entry name" value="Spalt-like transcription factor 3"/>
    <property type="match status" value="1"/>
</dbReference>
<feature type="compositionally biased region" description="Basic and acidic residues" evidence="13">
    <location>
        <begin position="1013"/>
        <end position="1034"/>
    </location>
</feature>
<dbReference type="GO" id="GO:0009791">
    <property type="term" value="P:post-embryonic development"/>
    <property type="evidence" value="ECO:0007669"/>
    <property type="project" value="UniProtKB-ARBA"/>
</dbReference>
<dbReference type="Proteomes" id="UP000326759">
    <property type="component" value="Unassembled WGS sequence"/>
</dbReference>
<dbReference type="PANTHER" id="PTHR23233:SF84">
    <property type="entry name" value="FI23031P1"/>
    <property type="match status" value="1"/>
</dbReference>
<keyword evidence="16" id="KW-1185">Reference proteome</keyword>
<evidence type="ECO:0000256" key="11">
    <source>
        <dbReference type="ARBA" id="ARBA00038474"/>
    </source>
</evidence>
<dbReference type="SMART" id="SM00355">
    <property type="entry name" value="ZnF_C2H2"/>
    <property type="match status" value="8"/>
</dbReference>
<name>A0A5N5THX6_9CRUS</name>
<keyword evidence="6" id="KW-0862">Zinc</keyword>
<keyword evidence="10" id="KW-0539">Nucleus</keyword>
<feature type="compositionally biased region" description="Basic and acidic residues" evidence="13">
    <location>
        <begin position="118"/>
        <end position="131"/>
    </location>
</feature>
<feature type="domain" description="C2H2-type" evidence="14">
    <location>
        <begin position="393"/>
        <end position="420"/>
    </location>
</feature>
<dbReference type="Gene3D" id="3.30.160.60">
    <property type="entry name" value="Classic Zinc Finger"/>
    <property type="match status" value="7"/>
</dbReference>
<dbReference type="GO" id="GO:0048699">
    <property type="term" value="P:generation of neurons"/>
    <property type="evidence" value="ECO:0007669"/>
    <property type="project" value="UniProtKB-ARBA"/>
</dbReference>
<comment type="caution">
    <text evidence="15">The sequence shown here is derived from an EMBL/GenBank/DDBJ whole genome shotgun (WGS) entry which is preliminary data.</text>
</comment>
<feature type="compositionally biased region" description="Low complexity" evidence="13">
    <location>
        <begin position="289"/>
        <end position="300"/>
    </location>
</feature>
<feature type="compositionally biased region" description="Basic and acidic residues" evidence="13">
    <location>
        <begin position="228"/>
        <end position="244"/>
    </location>
</feature>
<dbReference type="GO" id="GO:0000981">
    <property type="term" value="F:DNA-binding transcription factor activity, RNA polymerase II-specific"/>
    <property type="evidence" value="ECO:0007669"/>
    <property type="project" value="TreeGrafter"/>
</dbReference>
<feature type="region of interest" description="Disordered" evidence="13">
    <location>
        <begin position="959"/>
        <end position="1038"/>
    </location>
</feature>
<evidence type="ECO:0000256" key="6">
    <source>
        <dbReference type="ARBA" id="ARBA00022833"/>
    </source>
</evidence>
<evidence type="ECO:0000313" key="15">
    <source>
        <dbReference type="EMBL" id="KAB7506152.1"/>
    </source>
</evidence>
<protein>
    <submittedName>
        <fullName evidence="15">Homeotic protein spalt-major</fullName>
    </submittedName>
</protein>
<feature type="compositionally biased region" description="Basic and acidic residues" evidence="13">
    <location>
        <begin position="251"/>
        <end position="284"/>
    </location>
</feature>
<dbReference type="InterPro" id="IPR013087">
    <property type="entry name" value="Znf_C2H2_type"/>
</dbReference>
<dbReference type="PANTHER" id="PTHR23233">
    <property type="entry name" value="SAL-LIKE PROTEIN"/>
    <property type="match status" value="1"/>
</dbReference>
<keyword evidence="4" id="KW-0677">Repeat</keyword>
<evidence type="ECO:0000256" key="2">
    <source>
        <dbReference type="ARBA" id="ARBA00022553"/>
    </source>
</evidence>
<reference evidence="15 16" key="1">
    <citation type="journal article" date="2019" name="PLoS Biol.">
        <title>Sex chromosomes control vertical transmission of feminizing Wolbachia symbionts in an isopod.</title>
        <authorList>
            <person name="Becking T."/>
            <person name="Chebbi M.A."/>
            <person name="Giraud I."/>
            <person name="Moumen B."/>
            <person name="Laverre T."/>
            <person name="Caubet Y."/>
            <person name="Peccoud J."/>
            <person name="Gilbert C."/>
            <person name="Cordaux R."/>
        </authorList>
    </citation>
    <scope>NUCLEOTIDE SEQUENCE [LARGE SCALE GENOMIC DNA]</scope>
    <source>
        <strain evidence="15">ANa2</strain>
        <tissue evidence="15">Whole body excluding digestive tract and cuticle</tissue>
    </source>
</reference>
<dbReference type="GO" id="GO:0008270">
    <property type="term" value="F:zinc ion binding"/>
    <property type="evidence" value="ECO:0007669"/>
    <property type="project" value="UniProtKB-KW"/>
</dbReference>
<proteinExistence type="inferred from homology"/>
<evidence type="ECO:0000256" key="12">
    <source>
        <dbReference type="PROSITE-ProRule" id="PRU00042"/>
    </source>
</evidence>
<sequence>MILPVAPERDEGISSHDKVMTSNEEDIQGGPESRREVKELTEDRDQLQKDSKKVPARRKPEKSRIVRVWQNDESKNHKCPHCLSEILNEDDLERHLLSCKRKSPSPNLNYENVRSDHFSKYRGDASPDHPDSSVYGSNNQEAAPAGDYTQVLKLLRNAVPQMSNSQQLALEVILNAQMSLSRMGGAVNNDNEALGQEQSMPLHHQQLLQLQLIQLLQAQLNVNGEKVANSEDKYSRENGERSQEESPFSVLKDRMSIHEKENDQGEVSERKSSLNAKNSEENSVKKIQSNNSESSRRSVSPLTTKGISSLVIQHPDSPPPGGPNTLEMLQKTADEVLNNASKGLLASRLIDSCREADNGDPNRRHRCRYCGKVFSSDSGLQIHIRSHTGERPFKCNICGNRFTTKGNLKVHFQRHSDQFPNIKMNPHPVPEHLDKFYPPLLPQNSDHMNENSSLPVSPPSSIAVSPITSSTPPFKPIGVRPPLNLNFKNISDSLLKPPTADIGRDIARNFLDFRLFPPFLVPPLAKPNIELPSESPKEPRREQEEKRDENEEPTSDNARSPFHCESVKVEKDDDETSSHNGLPLETDKEPVASNNEDHTMDSLNILRQNFMGTNLPESKNLYRDIIDFKENSDSLDEETSHQPLNLKSTNNKSALNSSFENLREKHDDEEKKNDEQDDSYMSDSSSATNDKNSKHDNVSNGSPVEFSHLPFLGMPGPPNISLLQNLQLPFPGPPHPNAQGPPFPVPPGFDPSKVPHIYTNLLPRPGSTDNSWEALIEIKKSNENQKIEQLIDKNKEKPTEPNQCAICQRVLSCKSALQMHYRVHTGERPFKCKICCRSFTTKGNLKTHMSVHRAKPPMRMLQQCPICHKKFSNALILQQHIRLHTGEPTDLSPEQIYAAEVRDFPHDIPVPLRFPPLGPGGLPPHMQPRSPFAPLPLPLHFYGPHKPHRKEDSLEAKYGNLFNSSPRSSSTSSAEQHSAEDLSMRMRDDDGPNDPISSRSYMISPTLSDYSDIDDKSQDALKERSESQENHSKELPPLGSAELAHYGMIGENSSHPMGLGFPHSLPGFPSLPKDAGIKPPMFPFFPPLGLLSPIKHNPNAIQNFNIQGMPPITEGNTTCKVCFKIFACQSALEIHLRSHTKERPFKCSYCDRGFSTKGNMKQHMATHKTKENNE</sequence>
<feature type="compositionally biased region" description="Low complexity" evidence="13">
    <location>
        <begin position="964"/>
        <end position="973"/>
    </location>
</feature>
<feature type="domain" description="C2H2-type" evidence="14">
    <location>
        <begin position="802"/>
        <end position="829"/>
    </location>
</feature>
<dbReference type="GO" id="GO:0005634">
    <property type="term" value="C:nucleus"/>
    <property type="evidence" value="ECO:0007669"/>
    <property type="project" value="UniProtKB-SubCell"/>
</dbReference>
<keyword evidence="9" id="KW-0804">Transcription</keyword>
<evidence type="ECO:0000259" key="14">
    <source>
        <dbReference type="PROSITE" id="PS50157"/>
    </source>
</evidence>
<dbReference type="PROSITE" id="PS50157">
    <property type="entry name" value="ZINC_FINGER_C2H2_2"/>
    <property type="match status" value="7"/>
</dbReference>
<keyword evidence="3" id="KW-0479">Metal-binding</keyword>
<dbReference type="InterPro" id="IPR036236">
    <property type="entry name" value="Znf_C2H2_sf"/>
</dbReference>
<feature type="region of interest" description="Disordered" evidence="13">
    <location>
        <begin position="633"/>
        <end position="702"/>
    </location>
</feature>
<feature type="compositionally biased region" description="Polar residues" evidence="13">
    <location>
        <begin position="641"/>
        <end position="660"/>
    </location>
</feature>
<organism evidence="15 16">
    <name type="scientific">Armadillidium nasatum</name>
    <dbReference type="NCBI Taxonomy" id="96803"/>
    <lineage>
        <taxon>Eukaryota</taxon>
        <taxon>Metazoa</taxon>
        <taxon>Ecdysozoa</taxon>
        <taxon>Arthropoda</taxon>
        <taxon>Crustacea</taxon>
        <taxon>Multicrustacea</taxon>
        <taxon>Malacostraca</taxon>
        <taxon>Eumalacostraca</taxon>
        <taxon>Peracarida</taxon>
        <taxon>Isopoda</taxon>
        <taxon>Oniscidea</taxon>
        <taxon>Crinocheta</taxon>
        <taxon>Armadillidiidae</taxon>
        <taxon>Armadillidium</taxon>
    </lineage>
</organism>
<evidence type="ECO:0000313" key="16">
    <source>
        <dbReference type="Proteomes" id="UP000326759"/>
    </source>
</evidence>
<dbReference type="GO" id="GO:0048646">
    <property type="term" value="P:anatomical structure formation involved in morphogenesis"/>
    <property type="evidence" value="ECO:0007669"/>
    <property type="project" value="UniProtKB-ARBA"/>
</dbReference>
<feature type="compositionally biased region" description="Basic and acidic residues" evidence="13">
    <location>
        <begin position="585"/>
        <end position="596"/>
    </location>
</feature>
<evidence type="ECO:0000256" key="13">
    <source>
        <dbReference type="SAM" id="MobiDB-lite"/>
    </source>
</evidence>
<feature type="domain" description="C2H2-type" evidence="14">
    <location>
        <begin position="365"/>
        <end position="392"/>
    </location>
</feature>
<evidence type="ECO:0000256" key="1">
    <source>
        <dbReference type="ARBA" id="ARBA00004123"/>
    </source>
</evidence>
<evidence type="ECO:0000256" key="7">
    <source>
        <dbReference type="ARBA" id="ARBA00023015"/>
    </source>
</evidence>
<keyword evidence="8" id="KW-0238">DNA-binding</keyword>
<dbReference type="AlphaFoldDB" id="A0A5N5THX6"/>
<dbReference type="GO" id="GO:0001708">
    <property type="term" value="P:cell fate specification"/>
    <property type="evidence" value="ECO:0007669"/>
    <property type="project" value="UniProtKB-ARBA"/>
</dbReference>
<gene>
    <name evidence="15" type="primary">salm</name>
    <name evidence="15" type="ORF">Anas_06075</name>
</gene>
<feature type="region of interest" description="Disordered" evidence="13">
    <location>
        <begin position="118"/>
        <end position="142"/>
    </location>
</feature>